<keyword evidence="2" id="KW-0472">Membrane</keyword>
<dbReference type="PROSITE" id="PS51257">
    <property type="entry name" value="PROKAR_LIPOPROTEIN"/>
    <property type="match status" value="1"/>
</dbReference>
<gene>
    <name evidence="6" type="primary">bamD</name>
    <name evidence="6" type="ORF">FXF47_06015</name>
</gene>
<evidence type="ECO:0000256" key="2">
    <source>
        <dbReference type="ARBA" id="ARBA00023136"/>
    </source>
</evidence>
<dbReference type="EMBL" id="VSIX01000058">
    <property type="protein sequence ID" value="TYB30977.1"/>
    <property type="molecule type" value="Genomic_DNA"/>
</dbReference>
<evidence type="ECO:0000259" key="5">
    <source>
        <dbReference type="Pfam" id="PF13525"/>
    </source>
</evidence>
<evidence type="ECO:0000256" key="3">
    <source>
        <dbReference type="ARBA" id="ARBA00023237"/>
    </source>
</evidence>
<dbReference type="Proteomes" id="UP000324143">
    <property type="component" value="Unassembled WGS sequence"/>
</dbReference>
<evidence type="ECO:0000313" key="6">
    <source>
        <dbReference type="EMBL" id="TYB30977.1"/>
    </source>
</evidence>
<evidence type="ECO:0000313" key="7">
    <source>
        <dbReference type="Proteomes" id="UP000324143"/>
    </source>
</evidence>
<evidence type="ECO:0000256" key="4">
    <source>
        <dbReference type="PROSITE-ProRule" id="PRU00339"/>
    </source>
</evidence>
<keyword evidence="7" id="KW-1185">Reference proteome</keyword>
<sequence length="178" mass="21706">MRFKKIVLVLILMTVIFFSCSKKNTRLLLNESEYYDRILKQYKKGDYIDFRKNADYFKSDYPGNSQIPYIQYLIAESYFDEEDFAKAISEYNKILYKYPDSNYLNDAYYKIGLSYFKQKRHPQRDQTNTEKAIYYLNKVVEQGETKYSKKAKEMINKCRDTLAKKEFYRARFYFRRKS</sequence>
<reference evidence="6" key="1">
    <citation type="submission" date="2019-08" db="EMBL/GenBank/DDBJ databases">
        <title>Genomic characterization of a novel candidate phylum (ARYD3) from a high temperature, high salinity tertiary oil reservoir in north central Oklahoma, USA.</title>
        <authorList>
            <person name="Youssef N.H."/>
            <person name="Yadav A."/>
            <person name="Elshahed M.S."/>
        </authorList>
    </citation>
    <scope>NUCLEOTIDE SEQUENCE [LARGE SCALE GENOMIC DNA]</scope>
    <source>
        <strain evidence="6">ARYD3</strain>
    </source>
</reference>
<name>A0A5D0MB64_9BACT</name>
<dbReference type="InterPro" id="IPR017689">
    <property type="entry name" value="BamD"/>
</dbReference>
<accession>A0A5D0MB64</accession>
<proteinExistence type="predicted"/>
<evidence type="ECO:0000256" key="1">
    <source>
        <dbReference type="ARBA" id="ARBA00022729"/>
    </source>
</evidence>
<dbReference type="SUPFAM" id="SSF48452">
    <property type="entry name" value="TPR-like"/>
    <property type="match status" value="1"/>
</dbReference>
<dbReference type="NCBIfam" id="TIGR03302">
    <property type="entry name" value="OM_YfiO"/>
    <property type="match status" value="1"/>
</dbReference>
<organism evidence="6 7">
    <name type="scientific">Candidatus Mcinerneyibacterium aminivorans</name>
    <dbReference type="NCBI Taxonomy" id="2703815"/>
    <lineage>
        <taxon>Bacteria</taxon>
        <taxon>Candidatus Macinerneyibacteriota</taxon>
        <taxon>Candidatus Mcinerneyibacteria</taxon>
        <taxon>Candidatus Mcinerneyibacteriales</taxon>
        <taxon>Candidatus Mcinerneyibacteriaceae</taxon>
        <taxon>Candidatus Mcinerneyibacterium</taxon>
    </lineage>
</organism>
<comment type="caution">
    <text evidence="6">The sequence shown here is derived from an EMBL/GenBank/DDBJ whole genome shotgun (WGS) entry which is preliminary data.</text>
</comment>
<keyword evidence="1" id="KW-0732">Signal</keyword>
<feature type="non-terminal residue" evidence="6">
    <location>
        <position position="178"/>
    </location>
</feature>
<dbReference type="Pfam" id="PF13525">
    <property type="entry name" value="YfiO"/>
    <property type="match status" value="1"/>
</dbReference>
<feature type="domain" description="Outer membrane lipoprotein BamD-like" evidence="5">
    <location>
        <begin position="31"/>
        <end position="177"/>
    </location>
</feature>
<dbReference type="InterPro" id="IPR039565">
    <property type="entry name" value="BamD-like"/>
</dbReference>
<keyword evidence="3" id="KW-0998">Cell outer membrane</keyword>
<dbReference type="InterPro" id="IPR011990">
    <property type="entry name" value="TPR-like_helical_dom_sf"/>
</dbReference>
<protein>
    <submittedName>
        <fullName evidence="6">Outer membrane protein assembly factor BamD</fullName>
    </submittedName>
</protein>
<dbReference type="AlphaFoldDB" id="A0A5D0MB64"/>
<keyword evidence="4" id="KW-0802">TPR repeat</keyword>
<dbReference type="PROSITE" id="PS50005">
    <property type="entry name" value="TPR"/>
    <property type="match status" value="1"/>
</dbReference>
<dbReference type="InterPro" id="IPR019734">
    <property type="entry name" value="TPR_rpt"/>
</dbReference>
<dbReference type="Gene3D" id="1.25.40.10">
    <property type="entry name" value="Tetratricopeptide repeat domain"/>
    <property type="match status" value="1"/>
</dbReference>
<feature type="repeat" description="TPR" evidence="4">
    <location>
        <begin position="68"/>
        <end position="101"/>
    </location>
</feature>